<organism evidence="1 2">
    <name type="scientific">Ensete ventricosum</name>
    <name type="common">Abyssinian banana</name>
    <name type="synonym">Musa ensete</name>
    <dbReference type="NCBI Taxonomy" id="4639"/>
    <lineage>
        <taxon>Eukaryota</taxon>
        <taxon>Viridiplantae</taxon>
        <taxon>Streptophyta</taxon>
        <taxon>Embryophyta</taxon>
        <taxon>Tracheophyta</taxon>
        <taxon>Spermatophyta</taxon>
        <taxon>Magnoliopsida</taxon>
        <taxon>Liliopsida</taxon>
        <taxon>Zingiberales</taxon>
        <taxon>Musaceae</taxon>
        <taxon>Ensete</taxon>
    </lineage>
</organism>
<reference evidence="1 2" key="1">
    <citation type="journal article" date="2014" name="Agronomy (Basel)">
        <title>A Draft Genome Sequence for Ensete ventricosum, the Drought-Tolerant Tree Against Hunger.</title>
        <authorList>
            <person name="Harrison J."/>
            <person name="Moore K.A."/>
            <person name="Paszkiewicz K."/>
            <person name="Jones T."/>
            <person name="Grant M."/>
            <person name="Ambacheew D."/>
            <person name="Muzemil S."/>
            <person name="Studholme D.J."/>
        </authorList>
    </citation>
    <scope>NUCLEOTIDE SEQUENCE [LARGE SCALE GENOMIC DNA]</scope>
</reference>
<protein>
    <submittedName>
        <fullName evidence="1">Uncharacterized protein</fullName>
    </submittedName>
</protein>
<evidence type="ECO:0000313" key="2">
    <source>
        <dbReference type="Proteomes" id="UP000287651"/>
    </source>
</evidence>
<comment type="caution">
    <text evidence="1">The sequence shown here is derived from an EMBL/GenBank/DDBJ whole genome shotgun (WGS) entry which is preliminary data.</text>
</comment>
<proteinExistence type="predicted"/>
<name>A0A426YS15_ENSVE</name>
<dbReference type="EMBL" id="AMZH03010563">
    <property type="protein sequence ID" value="RRT54526.1"/>
    <property type="molecule type" value="Genomic_DNA"/>
</dbReference>
<dbReference type="AlphaFoldDB" id="A0A426YS15"/>
<evidence type="ECO:0000313" key="1">
    <source>
        <dbReference type="EMBL" id="RRT54526.1"/>
    </source>
</evidence>
<sequence length="92" mass="9798">MELQPDHGPRSSLSIRSGFGRCSGISSEFARRFVEGIGKLAGNISGYCWKKTIGLTARMPKAIGLAGAFEPVTHPSRAVEPPVPRNLGTFNG</sequence>
<dbReference type="Proteomes" id="UP000287651">
    <property type="component" value="Unassembled WGS sequence"/>
</dbReference>
<accession>A0A426YS15</accession>
<gene>
    <name evidence="1" type="ORF">B296_00009196</name>
</gene>